<dbReference type="PANTHER" id="PTHR13847:SF287">
    <property type="entry name" value="FAD-DEPENDENT OXIDOREDUCTASE DOMAIN-CONTAINING PROTEIN 1"/>
    <property type="match status" value="1"/>
</dbReference>
<evidence type="ECO:0000313" key="4">
    <source>
        <dbReference type="Proteomes" id="UP001499910"/>
    </source>
</evidence>
<organism evidence="3 4">
    <name type="scientific">[Roseibacterium] beibuensis</name>
    <dbReference type="NCBI Taxonomy" id="1193142"/>
    <lineage>
        <taxon>Bacteria</taxon>
        <taxon>Pseudomonadati</taxon>
        <taxon>Pseudomonadota</taxon>
        <taxon>Alphaproteobacteria</taxon>
        <taxon>Rhodobacterales</taxon>
        <taxon>Roseobacteraceae</taxon>
        <taxon>Roseicyclus</taxon>
    </lineage>
</organism>
<evidence type="ECO:0000313" key="3">
    <source>
        <dbReference type="EMBL" id="GAA5064741.1"/>
    </source>
</evidence>
<dbReference type="Proteomes" id="UP001499910">
    <property type="component" value="Unassembled WGS sequence"/>
</dbReference>
<protein>
    <submittedName>
        <fullName evidence="3">FAD-dependent oxidoreductase</fullName>
    </submittedName>
</protein>
<dbReference type="PANTHER" id="PTHR13847">
    <property type="entry name" value="SARCOSINE DEHYDROGENASE-RELATED"/>
    <property type="match status" value="1"/>
</dbReference>
<dbReference type="SUPFAM" id="SSF51905">
    <property type="entry name" value="FAD/NAD(P)-binding domain"/>
    <property type="match status" value="1"/>
</dbReference>
<dbReference type="Gene3D" id="3.50.50.60">
    <property type="entry name" value="FAD/NAD(P)-binding domain"/>
    <property type="match status" value="1"/>
</dbReference>
<keyword evidence="1" id="KW-0560">Oxidoreductase</keyword>
<keyword evidence="4" id="KW-1185">Reference proteome</keyword>
<dbReference type="InterPro" id="IPR006076">
    <property type="entry name" value="FAD-dep_OxRdtase"/>
</dbReference>
<feature type="domain" description="FAD dependent oxidoreductase" evidence="2">
    <location>
        <begin position="4"/>
        <end position="338"/>
    </location>
</feature>
<name>A0ABP9KS66_9RHOB</name>
<dbReference type="InterPro" id="IPR036188">
    <property type="entry name" value="FAD/NAD-bd_sf"/>
</dbReference>
<evidence type="ECO:0000256" key="1">
    <source>
        <dbReference type="ARBA" id="ARBA00023002"/>
    </source>
</evidence>
<evidence type="ECO:0000259" key="2">
    <source>
        <dbReference type="Pfam" id="PF01266"/>
    </source>
</evidence>
<comment type="caution">
    <text evidence="3">The sequence shown here is derived from an EMBL/GenBank/DDBJ whole genome shotgun (WGS) entry which is preliminary data.</text>
</comment>
<proteinExistence type="predicted"/>
<dbReference type="EMBL" id="BAABHW010000001">
    <property type="protein sequence ID" value="GAA5064741.1"/>
    <property type="molecule type" value="Genomic_DNA"/>
</dbReference>
<sequence length="367" mass="39346">MIYDFIVIGGGIAGTSAGARLSEFGRVLLLEAETALAYHASGRSAALYEANYGHPVTIALNEASRHDHQTLDGGLLSPRGLMLLAGPGEEGRFERDRETMELPEIAVDKACEMVPILDPSHVRRAAHHTEAWDVDTDRMIQVFARQIRANGGTVQTGARVSAIARVRRTWQVSVGDTVHEGRKLVNAAGAWADQVATMAGIGPIGLKPLRRSMARMPAPGGHDVSGWPMLLGTGESWYAKPDAGAWIVSPGEEDPVDEPHDAWPDDMVLAEGIARYQPFVTEEVTRLSSSWAGLRTFAPDRCLVIGPEPGRHDFLWFAGQGGYGFQTAPAASRLLSELVSGSTPSLGPELVAALSPARLRPVGNPRA</sequence>
<accession>A0ABP9KS66</accession>
<dbReference type="Gene3D" id="3.30.9.10">
    <property type="entry name" value="D-Amino Acid Oxidase, subunit A, domain 2"/>
    <property type="match status" value="1"/>
</dbReference>
<gene>
    <name evidence="3" type="ORF">GCM10023209_01540</name>
</gene>
<reference evidence="4" key="1">
    <citation type="journal article" date="2019" name="Int. J. Syst. Evol. Microbiol.">
        <title>The Global Catalogue of Microorganisms (GCM) 10K type strain sequencing project: providing services to taxonomists for standard genome sequencing and annotation.</title>
        <authorList>
            <consortium name="The Broad Institute Genomics Platform"/>
            <consortium name="The Broad Institute Genome Sequencing Center for Infectious Disease"/>
            <person name="Wu L."/>
            <person name="Ma J."/>
        </authorList>
    </citation>
    <scope>NUCLEOTIDE SEQUENCE [LARGE SCALE GENOMIC DNA]</scope>
    <source>
        <strain evidence="4">JCM 18015</strain>
    </source>
</reference>
<dbReference type="Pfam" id="PF01266">
    <property type="entry name" value="DAO"/>
    <property type="match status" value="1"/>
</dbReference>